<evidence type="ECO:0008006" key="6">
    <source>
        <dbReference type="Google" id="ProtNLM"/>
    </source>
</evidence>
<evidence type="ECO:0000259" key="2">
    <source>
        <dbReference type="PROSITE" id="PS50883"/>
    </source>
</evidence>
<dbReference type="InterPro" id="IPR035919">
    <property type="entry name" value="EAL_sf"/>
</dbReference>
<dbReference type="EMBL" id="BOPG01000003">
    <property type="protein sequence ID" value="GIJ52745.1"/>
    <property type="molecule type" value="Genomic_DNA"/>
</dbReference>
<evidence type="ECO:0000256" key="1">
    <source>
        <dbReference type="SAM" id="Phobius"/>
    </source>
</evidence>
<dbReference type="InterPro" id="IPR001633">
    <property type="entry name" value="EAL_dom"/>
</dbReference>
<protein>
    <recommendedName>
        <fullName evidence="6">Diguanylate cyclase (GGDEF) domain-containing protein</fullName>
    </recommendedName>
</protein>
<dbReference type="InterPro" id="IPR043128">
    <property type="entry name" value="Rev_trsase/Diguanyl_cyclase"/>
</dbReference>
<dbReference type="RefSeq" id="WP_203986079.1">
    <property type="nucleotide sequence ID" value="NZ_BOPG01000003.1"/>
</dbReference>
<evidence type="ECO:0000313" key="5">
    <source>
        <dbReference type="Proteomes" id="UP000612585"/>
    </source>
</evidence>
<keyword evidence="1" id="KW-0472">Membrane</keyword>
<dbReference type="PANTHER" id="PTHR44757:SF2">
    <property type="entry name" value="BIOFILM ARCHITECTURE MAINTENANCE PROTEIN MBAA"/>
    <property type="match status" value="1"/>
</dbReference>
<proteinExistence type="predicted"/>
<dbReference type="AlphaFoldDB" id="A0A8J3YZZ6"/>
<keyword evidence="1" id="KW-0812">Transmembrane</keyword>
<dbReference type="InterPro" id="IPR029787">
    <property type="entry name" value="Nucleotide_cyclase"/>
</dbReference>
<sequence>MKLTGRETQAQTRALWRDPLLVGLLCYAVLASVFFLSGYGSLEARVTVFWILQVPVDIALAVFSWRVRSLPGITPAARRFWTVLSLSAAVISVGDTTHTLQISGDPKVADIGGGPVQAICFVLAIIAITGVMLTYAPGNGRGRERLRWWLDSVTVLVGGGALAWCLAFASADSAGDDGVAEVLAGAGVVLVTLFAAVRMVLSRAAPLTQLAAAPMLASVFLQCLAVFMMPVEPQGPVGPATYLIRVLPSIMAVAGPIIQHLQAERDPAVFAPRPSRPFSALPYIAITVTSGALIATLPPSSGLRVWGVVIGTIGTITLVVARQVLALRELAEHEKRLVEQASHDALTRLLNRAGLAERAADLLAGDRTDEIALLLIDLDDFKTINDTLGHGVGDRLLVTVADRLRATADPLDLVARFGGDEFAVLVHDRHDLDGAAHRILDAVCTPVTVGEQTLLVRASIGAADADPGDDLDALLRRADIALYEGKDRGKGTAVRYAPEMRTRLVETAEMGARLRDAIDAGELRLVYQPIVRIDDGRIVGAEALARWYLPDGTMVSPGEFIPVAERTGLVVPLGRWVLREACREAAGWVRAHGSGAPETINVNVAGRQLQEPGFVDEVADALATTGLPAGRLTLEITETAALEGPHVMRTLHELRELGVRLALDDFGTAASSLGLLLTCPVTSLKLDRSFVEGITTVTRQAAVATAVVQIAQALDLDVVAEGVETPEQAQLLRGLGYRRAQGFLYHRPQPPEQLAAVFRSVTPSLPAGSLS</sequence>
<dbReference type="NCBIfam" id="TIGR00254">
    <property type="entry name" value="GGDEF"/>
    <property type="match status" value="1"/>
</dbReference>
<dbReference type="Gene3D" id="3.30.70.270">
    <property type="match status" value="1"/>
</dbReference>
<feature type="transmembrane region" description="Helical" evidence="1">
    <location>
        <begin position="148"/>
        <end position="170"/>
    </location>
</feature>
<reference evidence="4" key="1">
    <citation type="submission" date="2021-01" db="EMBL/GenBank/DDBJ databases">
        <title>Whole genome shotgun sequence of Virgisporangium aurantiacum NBRC 16421.</title>
        <authorList>
            <person name="Komaki H."/>
            <person name="Tamura T."/>
        </authorList>
    </citation>
    <scope>NUCLEOTIDE SEQUENCE</scope>
    <source>
        <strain evidence="4">NBRC 16421</strain>
    </source>
</reference>
<feature type="transmembrane region" description="Helical" evidence="1">
    <location>
        <begin position="116"/>
        <end position="136"/>
    </location>
</feature>
<dbReference type="CDD" id="cd01949">
    <property type="entry name" value="GGDEF"/>
    <property type="match status" value="1"/>
</dbReference>
<accession>A0A8J3YZZ6</accession>
<name>A0A8J3YZZ6_9ACTN</name>
<keyword evidence="1" id="KW-1133">Transmembrane helix</keyword>
<feature type="transmembrane region" description="Helical" evidence="1">
    <location>
        <begin position="182"/>
        <end position="201"/>
    </location>
</feature>
<organism evidence="4 5">
    <name type="scientific">Virgisporangium aurantiacum</name>
    <dbReference type="NCBI Taxonomy" id="175570"/>
    <lineage>
        <taxon>Bacteria</taxon>
        <taxon>Bacillati</taxon>
        <taxon>Actinomycetota</taxon>
        <taxon>Actinomycetes</taxon>
        <taxon>Micromonosporales</taxon>
        <taxon>Micromonosporaceae</taxon>
        <taxon>Virgisporangium</taxon>
    </lineage>
</organism>
<dbReference type="SMART" id="SM00052">
    <property type="entry name" value="EAL"/>
    <property type="match status" value="1"/>
</dbReference>
<dbReference type="Pfam" id="PF00563">
    <property type="entry name" value="EAL"/>
    <property type="match status" value="1"/>
</dbReference>
<feature type="transmembrane region" description="Helical" evidence="1">
    <location>
        <begin position="210"/>
        <end position="230"/>
    </location>
</feature>
<dbReference type="SMART" id="SM00267">
    <property type="entry name" value="GGDEF"/>
    <property type="match status" value="1"/>
</dbReference>
<feature type="transmembrane region" description="Helical" evidence="1">
    <location>
        <begin position="79"/>
        <end position="96"/>
    </location>
</feature>
<feature type="transmembrane region" description="Helical" evidence="1">
    <location>
        <begin position="48"/>
        <end position="67"/>
    </location>
</feature>
<dbReference type="Gene3D" id="3.20.20.450">
    <property type="entry name" value="EAL domain"/>
    <property type="match status" value="1"/>
</dbReference>
<dbReference type="PANTHER" id="PTHR44757">
    <property type="entry name" value="DIGUANYLATE CYCLASE DGCP"/>
    <property type="match status" value="1"/>
</dbReference>
<gene>
    <name evidence="4" type="ORF">Vau01_002610</name>
</gene>
<feature type="transmembrane region" description="Helical" evidence="1">
    <location>
        <begin position="20"/>
        <end position="42"/>
    </location>
</feature>
<dbReference type="InterPro" id="IPR000160">
    <property type="entry name" value="GGDEF_dom"/>
</dbReference>
<dbReference type="SUPFAM" id="SSF55073">
    <property type="entry name" value="Nucleotide cyclase"/>
    <property type="match status" value="1"/>
</dbReference>
<feature type="domain" description="EAL" evidence="2">
    <location>
        <begin position="507"/>
        <end position="762"/>
    </location>
</feature>
<dbReference type="Proteomes" id="UP000612585">
    <property type="component" value="Unassembled WGS sequence"/>
</dbReference>
<dbReference type="SUPFAM" id="SSF141868">
    <property type="entry name" value="EAL domain-like"/>
    <property type="match status" value="1"/>
</dbReference>
<comment type="caution">
    <text evidence="4">The sequence shown here is derived from an EMBL/GenBank/DDBJ whole genome shotgun (WGS) entry which is preliminary data.</text>
</comment>
<evidence type="ECO:0000259" key="3">
    <source>
        <dbReference type="PROSITE" id="PS50887"/>
    </source>
</evidence>
<dbReference type="PROSITE" id="PS50883">
    <property type="entry name" value="EAL"/>
    <property type="match status" value="1"/>
</dbReference>
<dbReference type="Pfam" id="PF00990">
    <property type="entry name" value="GGDEF"/>
    <property type="match status" value="1"/>
</dbReference>
<dbReference type="CDD" id="cd01948">
    <property type="entry name" value="EAL"/>
    <property type="match status" value="1"/>
</dbReference>
<keyword evidence="5" id="KW-1185">Reference proteome</keyword>
<dbReference type="InterPro" id="IPR052155">
    <property type="entry name" value="Biofilm_reg_signaling"/>
</dbReference>
<feature type="domain" description="GGDEF" evidence="3">
    <location>
        <begin position="369"/>
        <end position="498"/>
    </location>
</feature>
<feature type="transmembrane region" description="Helical" evidence="1">
    <location>
        <begin position="280"/>
        <end position="297"/>
    </location>
</feature>
<feature type="transmembrane region" description="Helical" evidence="1">
    <location>
        <begin position="303"/>
        <end position="321"/>
    </location>
</feature>
<dbReference type="PROSITE" id="PS50887">
    <property type="entry name" value="GGDEF"/>
    <property type="match status" value="1"/>
</dbReference>
<evidence type="ECO:0000313" key="4">
    <source>
        <dbReference type="EMBL" id="GIJ52745.1"/>
    </source>
</evidence>